<evidence type="ECO:0000313" key="1">
    <source>
        <dbReference type="EMBL" id="EFM50061.1"/>
    </source>
</evidence>
<reference evidence="1" key="1">
    <citation type="submission" date="2010-08" db="EMBL/GenBank/DDBJ databases">
        <authorList>
            <person name="Harkins D.M."/>
            <person name="Madupu R."/>
            <person name="Durkin A.S."/>
            <person name="Torralba M."/>
            <person name="Methe B."/>
            <person name="Sutton G.G."/>
            <person name="Nelson K.E."/>
        </authorList>
    </citation>
    <scope>NUCLEOTIDE SEQUENCE [LARGE SCALE GENOMIC DNA]</scope>
    <source>
        <strain evidence="1">ATCC 14266</strain>
    </source>
</reference>
<keyword evidence="2" id="KW-1185">Reference proteome</keyword>
<organism evidence="1 2">
    <name type="scientific">Corynebacterium matruchotii ATCC 14266</name>
    <dbReference type="NCBI Taxonomy" id="553207"/>
    <lineage>
        <taxon>Bacteria</taxon>
        <taxon>Bacillati</taxon>
        <taxon>Actinomycetota</taxon>
        <taxon>Actinomycetes</taxon>
        <taxon>Mycobacteriales</taxon>
        <taxon>Corynebacteriaceae</taxon>
        <taxon>Corynebacterium</taxon>
    </lineage>
</organism>
<evidence type="ECO:0000313" key="2">
    <source>
        <dbReference type="Proteomes" id="UP000004218"/>
    </source>
</evidence>
<dbReference type="AlphaFoldDB" id="E0DCR2"/>
<dbReference type="Proteomes" id="UP000004218">
    <property type="component" value="Unassembled WGS sequence"/>
</dbReference>
<sequence length="39" mass="4621">MIITSVSHNYFQPNIDICYKLAERMQQKNNHSPPNIDYP</sequence>
<gene>
    <name evidence="1" type="ORF">HMPREF0299_6113</name>
</gene>
<proteinExistence type="predicted"/>
<dbReference type="EMBL" id="ACSH02000002">
    <property type="protein sequence ID" value="EFM50061.1"/>
    <property type="molecule type" value="Genomic_DNA"/>
</dbReference>
<accession>E0DCR2</accession>
<name>E0DCR2_9CORY</name>
<protein>
    <submittedName>
        <fullName evidence="1">Uncharacterized protein</fullName>
    </submittedName>
</protein>
<comment type="caution">
    <text evidence="1">The sequence shown here is derived from an EMBL/GenBank/DDBJ whole genome shotgun (WGS) entry which is preliminary data.</text>
</comment>